<reference evidence="1" key="1">
    <citation type="submission" date="2018-10" db="EMBL/GenBank/DDBJ databases">
        <title>Effector identification in a new, highly contiguous assembly of the strawberry crown rot pathogen Phytophthora cactorum.</title>
        <authorList>
            <person name="Armitage A.D."/>
            <person name="Nellist C.F."/>
            <person name="Bates H."/>
            <person name="Vickerstaff R.J."/>
            <person name="Harrison R.J."/>
        </authorList>
    </citation>
    <scope>NUCLEOTIDE SEQUENCE</scope>
    <source>
        <strain evidence="1">15-7</strain>
        <strain evidence="2">4032</strain>
    </source>
</reference>
<accession>A0A8T0YZD6</accession>
<protein>
    <submittedName>
        <fullName evidence="1">Uncharacterized protein</fullName>
    </submittedName>
</protein>
<evidence type="ECO:0000313" key="3">
    <source>
        <dbReference type="Proteomes" id="UP000735874"/>
    </source>
</evidence>
<name>A0A8T0YZD6_9STRA</name>
<comment type="caution">
    <text evidence="1">The sequence shown here is derived from an EMBL/GenBank/DDBJ whole genome shotgun (WGS) entry which is preliminary data.</text>
</comment>
<evidence type="ECO:0000313" key="1">
    <source>
        <dbReference type="EMBL" id="KAG2855204.1"/>
    </source>
</evidence>
<dbReference type="EMBL" id="RCMG01000387">
    <property type="protein sequence ID" value="KAG2855204.1"/>
    <property type="molecule type" value="Genomic_DNA"/>
</dbReference>
<evidence type="ECO:0000313" key="2">
    <source>
        <dbReference type="EMBL" id="KAG2915288.1"/>
    </source>
</evidence>
<dbReference type="EMBL" id="RCMI01000359">
    <property type="protein sequence ID" value="KAG2915288.1"/>
    <property type="molecule type" value="Genomic_DNA"/>
</dbReference>
<gene>
    <name evidence="1" type="ORF">PC113_g12645</name>
    <name evidence="2" type="ORF">PC115_g11449</name>
</gene>
<dbReference type="Proteomes" id="UP000774804">
    <property type="component" value="Unassembled WGS sequence"/>
</dbReference>
<organism evidence="1 3">
    <name type="scientific">Phytophthora cactorum</name>
    <dbReference type="NCBI Taxonomy" id="29920"/>
    <lineage>
        <taxon>Eukaryota</taxon>
        <taxon>Sar</taxon>
        <taxon>Stramenopiles</taxon>
        <taxon>Oomycota</taxon>
        <taxon>Peronosporomycetes</taxon>
        <taxon>Peronosporales</taxon>
        <taxon>Peronosporaceae</taxon>
        <taxon>Phytophthora</taxon>
    </lineage>
</organism>
<dbReference type="Proteomes" id="UP000735874">
    <property type="component" value="Unassembled WGS sequence"/>
</dbReference>
<proteinExistence type="predicted"/>
<dbReference type="AlphaFoldDB" id="A0A8T0YZD6"/>
<sequence>MLLNNDENVKDTPFLSLWQQDSRRMSRVFCGKRLTKTFWKVPAVVLSFFQARWKPAVFDSEPIRTFAKSSSFGVMETTSGVAGFDESRRAC</sequence>